<comment type="caution">
    <text evidence="2">The sequence shown here is derived from an EMBL/GenBank/DDBJ whole genome shotgun (WGS) entry which is preliminary data.</text>
</comment>
<evidence type="ECO:0000313" key="3">
    <source>
        <dbReference type="Proteomes" id="UP000094291"/>
    </source>
</evidence>
<dbReference type="RefSeq" id="WP_068997648.1">
    <property type="nucleotide sequence ID" value="NZ_MDTQ01000001.1"/>
</dbReference>
<proteinExistence type="predicted"/>
<feature type="region of interest" description="Disordered" evidence="1">
    <location>
        <begin position="1"/>
        <end position="45"/>
    </location>
</feature>
<sequence length="125" mass="13721">MAARKSASTHQPQDDQAPEDQVLGDQPAEAKAQDDQKTTAPPEIRGLWIEAVSEQGRYRAGIHWSREGQGIALDGLPESQIQALQSDPMLKVKEVTFSDEATFSDEDNGVVTFDQHLVERSESSS</sequence>
<dbReference type="Proteomes" id="UP000094291">
    <property type="component" value="Unassembled WGS sequence"/>
</dbReference>
<dbReference type="OrthoDB" id="7010811at2"/>
<reference evidence="2 3" key="1">
    <citation type="submission" date="2016-08" db="EMBL/GenBank/DDBJ databases">
        <authorList>
            <person name="Seilhamer J.J."/>
        </authorList>
    </citation>
    <scope>NUCLEOTIDE SEQUENCE [LARGE SCALE GENOMIC DNA]</scope>
    <source>
        <strain evidence="2 3">PH27A</strain>
    </source>
</reference>
<protein>
    <recommendedName>
        <fullName evidence="4">Mu-like prophage FluMu N-terminal domain-containing protein</fullName>
    </recommendedName>
</protein>
<dbReference type="EMBL" id="MDTQ01000001">
    <property type="protein sequence ID" value="ODC03232.1"/>
    <property type="molecule type" value="Genomic_DNA"/>
</dbReference>
<keyword evidence="3" id="KW-1185">Reference proteome</keyword>
<gene>
    <name evidence="2" type="ORF">BFW38_06435</name>
</gene>
<organism evidence="2 3">
    <name type="scientific">Terasakiispira papahanaumokuakeensis</name>
    <dbReference type="NCBI Taxonomy" id="197479"/>
    <lineage>
        <taxon>Bacteria</taxon>
        <taxon>Pseudomonadati</taxon>
        <taxon>Pseudomonadota</taxon>
        <taxon>Gammaproteobacteria</taxon>
        <taxon>Oceanospirillales</taxon>
        <taxon>Terasakiispira</taxon>
    </lineage>
</organism>
<evidence type="ECO:0000256" key="1">
    <source>
        <dbReference type="SAM" id="MobiDB-lite"/>
    </source>
</evidence>
<name>A0A1E2V8N0_9GAMM</name>
<dbReference type="Gene3D" id="3.40.5.80">
    <property type="match status" value="1"/>
</dbReference>
<evidence type="ECO:0000313" key="2">
    <source>
        <dbReference type="EMBL" id="ODC03232.1"/>
    </source>
</evidence>
<feature type="compositionally biased region" description="Polar residues" evidence="1">
    <location>
        <begin position="1"/>
        <end position="11"/>
    </location>
</feature>
<dbReference type="AlphaFoldDB" id="A0A1E2V8N0"/>
<dbReference type="STRING" id="197479.BFW38_06435"/>
<accession>A0A1E2V8N0</accession>
<evidence type="ECO:0008006" key="4">
    <source>
        <dbReference type="Google" id="ProtNLM"/>
    </source>
</evidence>
<dbReference type="SUPFAM" id="SSF160059">
    <property type="entry name" value="PriA/YqbF domain"/>
    <property type="match status" value="1"/>
</dbReference>